<evidence type="ECO:0000259" key="9">
    <source>
        <dbReference type="PROSITE" id="PS50048"/>
    </source>
</evidence>
<dbReference type="HOGENOM" id="CLU_418063_0_0_1"/>
<dbReference type="PROSITE" id="PS50048">
    <property type="entry name" value="ZN2_CY6_FUNGAL_2"/>
    <property type="match status" value="1"/>
</dbReference>
<keyword evidence="2" id="KW-0479">Metal-binding</keyword>
<evidence type="ECO:0000256" key="8">
    <source>
        <dbReference type="SAM" id="MobiDB-lite"/>
    </source>
</evidence>
<evidence type="ECO:0000256" key="6">
    <source>
        <dbReference type="ARBA" id="ARBA00023163"/>
    </source>
</evidence>
<keyword evidence="3" id="KW-0862">Zinc</keyword>
<evidence type="ECO:0000256" key="3">
    <source>
        <dbReference type="ARBA" id="ARBA00022833"/>
    </source>
</evidence>
<dbReference type="InterPro" id="IPR052202">
    <property type="entry name" value="Yeast_MetPath_Reg"/>
</dbReference>
<dbReference type="RefSeq" id="XP_013024634.1">
    <property type="nucleotide sequence ID" value="XM_013169180.1"/>
</dbReference>
<keyword evidence="4" id="KW-0805">Transcription regulation</keyword>
<dbReference type="STRING" id="653667.S9VQA4"/>
<dbReference type="EMBL" id="KE546993">
    <property type="protein sequence ID" value="EPY50148.1"/>
    <property type="molecule type" value="Genomic_DNA"/>
</dbReference>
<dbReference type="Pfam" id="PF00172">
    <property type="entry name" value="Zn_clus"/>
    <property type="match status" value="1"/>
</dbReference>
<dbReference type="GeneID" id="25035240"/>
<dbReference type="GO" id="GO:0006351">
    <property type="term" value="P:DNA-templated transcription"/>
    <property type="evidence" value="ECO:0007669"/>
    <property type="project" value="InterPro"/>
</dbReference>
<dbReference type="GO" id="GO:0005634">
    <property type="term" value="C:nucleus"/>
    <property type="evidence" value="ECO:0007669"/>
    <property type="project" value="UniProtKB-SubCell"/>
</dbReference>
<dbReference type="GO" id="GO:0000981">
    <property type="term" value="F:DNA-binding transcription factor activity, RNA polymerase II-specific"/>
    <property type="evidence" value="ECO:0007669"/>
    <property type="project" value="InterPro"/>
</dbReference>
<dbReference type="InterPro" id="IPR007219">
    <property type="entry name" value="XnlR_reg_dom"/>
</dbReference>
<dbReference type="eggNOG" id="ENOG502QTEH">
    <property type="taxonomic scope" value="Eukaryota"/>
</dbReference>
<feature type="region of interest" description="Disordered" evidence="8">
    <location>
        <begin position="1"/>
        <end position="30"/>
    </location>
</feature>
<evidence type="ECO:0000256" key="2">
    <source>
        <dbReference type="ARBA" id="ARBA00022723"/>
    </source>
</evidence>
<dbReference type="AlphaFoldDB" id="S9VQA4"/>
<protein>
    <submittedName>
        <fullName evidence="10">Fungal specific transcription factor domain-containing protein</fullName>
    </submittedName>
</protein>
<dbReference type="InterPro" id="IPR001138">
    <property type="entry name" value="Zn2Cys6_DnaBD"/>
</dbReference>
<dbReference type="GO" id="GO:0008270">
    <property type="term" value="F:zinc ion binding"/>
    <property type="evidence" value="ECO:0007669"/>
    <property type="project" value="InterPro"/>
</dbReference>
<gene>
    <name evidence="10" type="ORF">SPOG_00909</name>
</gene>
<evidence type="ECO:0000256" key="4">
    <source>
        <dbReference type="ARBA" id="ARBA00023015"/>
    </source>
</evidence>
<organism evidence="10 11">
    <name type="scientific">Schizosaccharomyces cryophilus (strain OY26 / ATCC MYA-4695 / CBS 11777 / NBRC 106824 / NRRL Y48691)</name>
    <name type="common">Fission yeast</name>
    <dbReference type="NCBI Taxonomy" id="653667"/>
    <lineage>
        <taxon>Eukaryota</taxon>
        <taxon>Fungi</taxon>
        <taxon>Dikarya</taxon>
        <taxon>Ascomycota</taxon>
        <taxon>Taphrinomycotina</taxon>
        <taxon>Schizosaccharomycetes</taxon>
        <taxon>Schizosaccharomycetales</taxon>
        <taxon>Schizosaccharomycetaceae</taxon>
        <taxon>Schizosaccharomyces</taxon>
    </lineage>
</organism>
<dbReference type="SMART" id="SM00066">
    <property type="entry name" value="GAL4"/>
    <property type="match status" value="1"/>
</dbReference>
<keyword evidence="7" id="KW-0539">Nucleus</keyword>
<evidence type="ECO:0000256" key="5">
    <source>
        <dbReference type="ARBA" id="ARBA00023125"/>
    </source>
</evidence>
<dbReference type="PROSITE" id="PS00463">
    <property type="entry name" value="ZN2_CY6_FUNGAL_1"/>
    <property type="match status" value="1"/>
</dbReference>
<sequence length="663" mass="74734">MQETHSNQGQLPSTSQSTEEFENNASSRVSFSPKSDFAFQLKPTQRQRPVSRRALRACTRCHVRRTKCDAKRPRCSSCLKAGSECIMPDGFLMTEQDSYNLACRVQWLENILSEAGINASALPTGASVTIPTLPSSPSNSECDESELISSYLREKDLTSYLHALILDFPLPLSIDLQNQSFPENCLPQNHYIGPSSGSVIADCLSREAKRSGFTVTSSFFNKERLFNPILTDISFSETLYLFPDRDSIHLILIAVIHHFVSFPIINLKTLADLFNKVYENGSANSAYQLYEANMCLAIGSSLLGKDSFEYFWKAIQFFSKSQSPYSFEYMRELLYMGIYSLLESIPGLESYGIIRKVGTIAIALGLHREVTYRNSDIPSSLTELMRRCFWSFYALDRLLASTTGRPVGLSDSSIDVQMFSSISDVEENTSFAELNANGWNLELSVHVIHLRRLTSDILNELYQANVTPKKGIQQQLHTKLDEWKCELKQYADASHGSMRTYLELEYLENLMLIYRPTIASTQSEVSACVICLSSASSWIKNAGIIHQRGIPLLKPIIKGIIITAFTLVWAYFTCKEKGLFIFSQSAVVSDVDCAWRSLRSVEDKNWKGISGVIAVLENLRNWISGKTDYEVHMIDDAMTLEEFDIDNHINLWLKDFAGFKGPT</sequence>
<evidence type="ECO:0000313" key="11">
    <source>
        <dbReference type="Proteomes" id="UP000015464"/>
    </source>
</evidence>
<dbReference type="CDD" id="cd12148">
    <property type="entry name" value="fungal_TF_MHR"/>
    <property type="match status" value="1"/>
</dbReference>
<dbReference type="SUPFAM" id="SSF57701">
    <property type="entry name" value="Zn2/Cys6 DNA-binding domain"/>
    <property type="match status" value="1"/>
</dbReference>
<dbReference type="Pfam" id="PF04082">
    <property type="entry name" value="Fungal_trans"/>
    <property type="match status" value="1"/>
</dbReference>
<dbReference type="GO" id="GO:0043565">
    <property type="term" value="F:sequence-specific DNA binding"/>
    <property type="evidence" value="ECO:0007669"/>
    <property type="project" value="TreeGrafter"/>
</dbReference>
<proteinExistence type="predicted"/>
<dbReference type="PANTHER" id="PTHR47782:SF7">
    <property type="entry name" value="PROTEIN STB5"/>
    <property type="match status" value="1"/>
</dbReference>
<reference evidence="10 11" key="1">
    <citation type="journal article" date="2011" name="Science">
        <title>Comparative functional genomics of the fission yeasts.</title>
        <authorList>
            <person name="Rhind N."/>
            <person name="Chen Z."/>
            <person name="Yassour M."/>
            <person name="Thompson D.A."/>
            <person name="Haas B.J."/>
            <person name="Habib N."/>
            <person name="Wapinski I."/>
            <person name="Roy S."/>
            <person name="Lin M.F."/>
            <person name="Heiman D.I."/>
            <person name="Young S.K."/>
            <person name="Furuya K."/>
            <person name="Guo Y."/>
            <person name="Pidoux A."/>
            <person name="Chen H.M."/>
            <person name="Robbertse B."/>
            <person name="Goldberg J.M."/>
            <person name="Aoki K."/>
            <person name="Bayne E.H."/>
            <person name="Berlin A.M."/>
            <person name="Desjardins C.A."/>
            <person name="Dobbs E."/>
            <person name="Dukaj L."/>
            <person name="Fan L."/>
            <person name="FitzGerald M.G."/>
            <person name="French C."/>
            <person name="Gujja S."/>
            <person name="Hansen K."/>
            <person name="Keifenheim D."/>
            <person name="Levin J.Z."/>
            <person name="Mosher R.A."/>
            <person name="Mueller C.A."/>
            <person name="Pfiffner J."/>
            <person name="Priest M."/>
            <person name="Russ C."/>
            <person name="Smialowska A."/>
            <person name="Swoboda P."/>
            <person name="Sykes S.M."/>
            <person name="Vaughn M."/>
            <person name="Vengrova S."/>
            <person name="Yoder R."/>
            <person name="Zeng Q."/>
            <person name="Allshire R."/>
            <person name="Baulcombe D."/>
            <person name="Birren B.W."/>
            <person name="Brown W."/>
            <person name="Ekwall K."/>
            <person name="Kellis M."/>
            <person name="Leatherwood J."/>
            <person name="Levin H."/>
            <person name="Margalit H."/>
            <person name="Martienssen R."/>
            <person name="Nieduszynski C.A."/>
            <person name="Spatafora J.W."/>
            <person name="Friedman N."/>
            <person name="Dalgaard J.Z."/>
            <person name="Baumann P."/>
            <person name="Niki H."/>
            <person name="Regev A."/>
            <person name="Nusbaum C."/>
        </authorList>
    </citation>
    <scope>NUCLEOTIDE SEQUENCE [LARGE SCALE GENOMIC DNA]</scope>
    <source>
        <strain evidence="11">OY26 / ATCC MYA-4695 / CBS 11777 / NBRC 106824 / NRRL Y48691</strain>
    </source>
</reference>
<evidence type="ECO:0000313" key="10">
    <source>
        <dbReference type="EMBL" id="EPY50148.1"/>
    </source>
</evidence>
<dbReference type="OrthoDB" id="2399539at2759"/>
<comment type="subcellular location">
    <subcellularLocation>
        <location evidence="1">Nucleus</location>
    </subcellularLocation>
</comment>
<keyword evidence="5" id="KW-0238">DNA-binding</keyword>
<keyword evidence="11" id="KW-1185">Reference proteome</keyword>
<feature type="domain" description="Zn(2)-C6 fungal-type" evidence="9">
    <location>
        <begin position="57"/>
        <end position="87"/>
    </location>
</feature>
<dbReference type="PANTHER" id="PTHR47782">
    <property type="entry name" value="ZN(II)2CYS6 TRANSCRIPTION FACTOR (EUROFUNG)-RELATED"/>
    <property type="match status" value="1"/>
</dbReference>
<dbReference type="Gene3D" id="4.10.240.10">
    <property type="entry name" value="Zn(2)-C6 fungal-type DNA-binding domain"/>
    <property type="match status" value="1"/>
</dbReference>
<evidence type="ECO:0000256" key="1">
    <source>
        <dbReference type="ARBA" id="ARBA00004123"/>
    </source>
</evidence>
<name>S9VQA4_SCHCR</name>
<dbReference type="CDD" id="cd00067">
    <property type="entry name" value="GAL4"/>
    <property type="match status" value="1"/>
</dbReference>
<dbReference type="Proteomes" id="UP000015464">
    <property type="component" value="Unassembled WGS sequence"/>
</dbReference>
<dbReference type="InterPro" id="IPR036864">
    <property type="entry name" value="Zn2-C6_fun-type_DNA-bd_sf"/>
</dbReference>
<evidence type="ECO:0000256" key="7">
    <source>
        <dbReference type="ARBA" id="ARBA00023242"/>
    </source>
</evidence>
<keyword evidence="6" id="KW-0804">Transcription</keyword>
<dbReference type="GO" id="GO:0045944">
    <property type="term" value="P:positive regulation of transcription by RNA polymerase II"/>
    <property type="evidence" value="ECO:0007669"/>
    <property type="project" value="TreeGrafter"/>
</dbReference>
<dbReference type="SMART" id="SM00906">
    <property type="entry name" value="Fungal_trans"/>
    <property type="match status" value="1"/>
</dbReference>
<dbReference type="OMA" id="TILWCLE"/>
<accession>S9VQA4</accession>